<dbReference type="Gene3D" id="3.20.20.140">
    <property type="entry name" value="Metal-dependent hydrolases"/>
    <property type="match status" value="1"/>
</dbReference>
<dbReference type="InterPro" id="IPR028892">
    <property type="entry name" value="ADE"/>
</dbReference>
<feature type="binding site" evidence="5">
    <location>
        <position position="275"/>
    </location>
    <ligand>
        <name>Zn(2+)</name>
        <dbReference type="ChEBI" id="CHEBI:29105"/>
        <note>catalytic</note>
    </ligand>
</feature>
<feature type="site" description="Important for catalytic activity" evidence="5">
    <location>
        <position position="218"/>
    </location>
</feature>
<comment type="cofactor">
    <cofactor evidence="5">
        <name>Zn(2+)</name>
        <dbReference type="ChEBI" id="CHEBI:29105"/>
    </cofactor>
    <text evidence="5">Binds 1 zinc ion per subunit.</text>
</comment>
<dbReference type="NCBIfam" id="NF006850">
    <property type="entry name" value="PRK09358.1-6"/>
    <property type="match status" value="1"/>
</dbReference>
<dbReference type="InterPro" id="IPR032466">
    <property type="entry name" value="Metal_Hydrolase"/>
</dbReference>
<comment type="catalytic activity">
    <reaction evidence="5">
        <text>adenine + H2O + H(+) = hypoxanthine + NH4(+)</text>
        <dbReference type="Rhea" id="RHEA:23688"/>
        <dbReference type="ChEBI" id="CHEBI:15377"/>
        <dbReference type="ChEBI" id="CHEBI:15378"/>
        <dbReference type="ChEBI" id="CHEBI:16708"/>
        <dbReference type="ChEBI" id="CHEBI:17368"/>
        <dbReference type="ChEBI" id="CHEBI:28938"/>
        <dbReference type="EC" id="3.5.4.2"/>
    </reaction>
</comment>
<evidence type="ECO:0000313" key="7">
    <source>
        <dbReference type="EMBL" id="MBM7472988.1"/>
    </source>
</evidence>
<accession>A0ABS2L7B5</accession>
<name>A0ABS2L7B5_9MICO</name>
<comment type="function">
    <text evidence="5">Catalyzes the hydrolytic deamination of adenine to hypoxanthine. Plays an important role in the purine salvage pathway and in nitrogen catabolism.</text>
</comment>
<keyword evidence="2 5" id="KW-0378">Hydrolase</keyword>
<protein>
    <recommendedName>
        <fullName evidence="5">Adenine deaminase</fullName>
        <shortName evidence="5">ADE</shortName>
        <ecNumber evidence="5">3.5.4.2</ecNumber>
    </recommendedName>
    <alternativeName>
        <fullName evidence="5">Adenine aminohydrolase</fullName>
        <shortName evidence="5">AAH</shortName>
    </alternativeName>
</protein>
<feature type="binding site" evidence="5">
    <location>
        <position position="194"/>
    </location>
    <ligand>
        <name>Zn(2+)</name>
        <dbReference type="ChEBI" id="CHEBI:29105"/>
        <note>catalytic</note>
    </ligand>
</feature>
<dbReference type="Proteomes" id="UP000776164">
    <property type="component" value="Unassembled WGS sequence"/>
</dbReference>
<dbReference type="RefSeq" id="WP_205110110.1">
    <property type="nucleotide sequence ID" value="NZ_BAAAHT010000003.1"/>
</dbReference>
<dbReference type="PANTHER" id="PTHR43114">
    <property type="entry name" value="ADENINE DEAMINASE"/>
    <property type="match status" value="1"/>
</dbReference>
<dbReference type="InterPro" id="IPR001365">
    <property type="entry name" value="A_deaminase_dom"/>
</dbReference>
<feature type="binding site" evidence="5">
    <location>
        <position position="276"/>
    </location>
    <ligand>
        <name>substrate</name>
    </ligand>
</feature>
<feature type="active site" description="Proton donor" evidence="5">
    <location>
        <position position="197"/>
    </location>
</feature>
<organism evidence="7 8">
    <name type="scientific">Subtercola frigoramans</name>
    <dbReference type="NCBI Taxonomy" id="120298"/>
    <lineage>
        <taxon>Bacteria</taxon>
        <taxon>Bacillati</taxon>
        <taxon>Actinomycetota</taxon>
        <taxon>Actinomycetes</taxon>
        <taxon>Micrococcales</taxon>
        <taxon>Microbacteriaceae</taxon>
        <taxon>Subtercola</taxon>
    </lineage>
</organism>
<feature type="binding site" evidence="5">
    <location>
        <position position="16"/>
    </location>
    <ligand>
        <name>Zn(2+)</name>
        <dbReference type="ChEBI" id="CHEBI:29105"/>
        <note>catalytic</note>
    </ligand>
</feature>
<dbReference type="SUPFAM" id="SSF51556">
    <property type="entry name" value="Metallo-dependent hydrolases"/>
    <property type="match status" value="1"/>
</dbReference>
<reference evidence="7 8" key="1">
    <citation type="submission" date="2021-01" db="EMBL/GenBank/DDBJ databases">
        <title>Sequencing the genomes of 1000 actinobacteria strains.</title>
        <authorList>
            <person name="Klenk H.-P."/>
        </authorList>
    </citation>
    <scope>NUCLEOTIDE SEQUENCE [LARGE SCALE GENOMIC DNA]</scope>
    <source>
        <strain evidence="7 8">DSM 13057</strain>
    </source>
</reference>
<evidence type="ECO:0000313" key="8">
    <source>
        <dbReference type="Proteomes" id="UP000776164"/>
    </source>
</evidence>
<dbReference type="NCBIfam" id="TIGR01430">
    <property type="entry name" value="aden_deam"/>
    <property type="match status" value="1"/>
</dbReference>
<dbReference type="HAMAP" id="MF_01962">
    <property type="entry name" value="Adenine_deaminase"/>
    <property type="match status" value="1"/>
</dbReference>
<keyword evidence="1 5" id="KW-0479">Metal-binding</keyword>
<evidence type="ECO:0000256" key="1">
    <source>
        <dbReference type="ARBA" id="ARBA00022723"/>
    </source>
</evidence>
<dbReference type="GO" id="GO:0016787">
    <property type="term" value="F:hydrolase activity"/>
    <property type="evidence" value="ECO:0007669"/>
    <property type="project" value="UniProtKB-KW"/>
</dbReference>
<evidence type="ECO:0000259" key="6">
    <source>
        <dbReference type="Pfam" id="PF00962"/>
    </source>
</evidence>
<dbReference type="EC" id="3.5.4.2" evidence="5"/>
<proteinExistence type="inferred from homology"/>
<keyword evidence="8" id="KW-1185">Reference proteome</keyword>
<dbReference type="Pfam" id="PF00962">
    <property type="entry name" value="A_deaminase"/>
    <property type="match status" value="1"/>
</dbReference>
<feature type="domain" description="Adenosine deaminase" evidence="6">
    <location>
        <begin position="9"/>
        <end position="330"/>
    </location>
</feature>
<dbReference type="CDD" id="cd01320">
    <property type="entry name" value="ADA"/>
    <property type="match status" value="1"/>
</dbReference>
<keyword evidence="4 5" id="KW-0546">Nucleotide metabolism</keyword>
<evidence type="ECO:0000256" key="4">
    <source>
        <dbReference type="ARBA" id="ARBA00023080"/>
    </source>
</evidence>
<gene>
    <name evidence="7" type="ORF">JOE66_002622</name>
</gene>
<evidence type="ECO:0000256" key="3">
    <source>
        <dbReference type="ARBA" id="ARBA00022833"/>
    </source>
</evidence>
<sequence length="335" mass="36630">MTNAMYTLPKAELHLHIEGTLEPEMVFALAERNGMELPFASVDDIRSRLDFTSLQPFLDLYFECGAVLRTQQDFHDLAAAYLTRAHEQGLRHVEMFFDPQGHTARGVPVDAVIDGLLSALAEAHEEWGITGGLIMCFLRDLPVESAFALLDSVAHRVDDLIGVGLDSTEVGYPPELFEQVYAHARGLGLHAVAHAGEEGGPEYVSGSLDLLKVERVDHGIRSLEDPELVERLRAAQVPMTVCPLSTVRLAGVPTMADHPLPRMIEAGLLVTINSDDPSYFGGYVGDNYLAIQQTFGYDNLAMAGFALNSVTASFASDARKDELREEIAAWGKKHG</sequence>
<dbReference type="InterPro" id="IPR006330">
    <property type="entry name" value="Ado/ade_deaminase"/>
</dbReference>
<keyword evidence="3 5" id="KW-0862">Zinc</keyword>
<comment type="caution">
    <text evidence="7">The sequence shown here is derived from an EMBL/GenBank/DDBJ whole genome shotgun (WGS) entry which is preliminary data.</text>
</comment>
<dbReference type="PANTHER" id="PTHR43114:SF6">
    <property type="entry name" value="ADENINE DEAMINASE"/>
    <property type="match status" value="1"/>
</dbReference>
<comment type="similarity">
    <text evidence="5">Belongs to the metallo-dependent hydrolases superfamily. Adenosine and AMP deaminases family. Adenine deaminase type 2 subfamily.</text>
</comment>
<feature type="binding site" evidence="5">
    <location>
        <position position="14"/>
    </location>
    <ligand>
        <name>Zn(2+)</name>
        <dbReference type="ChEBI" id="CHEBI:29105"/>
        <note>catalytic</note>
    </ligand>
</feature>
<evidence type="ECO:0000256" key="2">
    <source>
        <dbReference type="ARBA" id="ARBA00022801"/>
    </source>
</evidence>
<dbReference type="EMBL" id="JAFBBU010000001">
    <property type="protein sequence ID" value="MBM7472988.1"/>
    <property type="molecule type" value="Genomic_DNA"/>
</dbReference>
<evidence type="ECO:0000256" key="5">
    <source>
        <dbReference type="HAMAP-Rule" id="MF_01962"/>
    </source>
</evidence>